<gene>
    <name evidence="7" type="ORF">LSH36_2g01039</name>
</gene>
<feature type="transmembrane region" description="Helical" evidence="5">
    <location>
        <begin position="353"/>
        <end position="370"/>
    </location>
</feature>
<accession>A0AAD9NKI4</accession>
<sequence>MTLTGGGIAGSKSPTKIMANIFISFIGAGVLGLPFAFKEAGIIEGCCIMTIVGIISVKAMLLIIDCKHMLIHKFSNASPPPKMHQHSTVNSNSAKVFVPLPDINVSKQQERECLILEETIIDSNGIQPSVQIDEPTKPEAPGQELNYGDVGYYAIGGLGRFLVESALLISQVGFCCAYLIFISENLSDYVKGVQIEHWLGLLLPPLCLLTLVRHLGSLAYCRIHPKKISLKGFPFFLAVAIYCYEGAGMILSLESSLHKDVRHSFKAYFKVTITTVTVLYISFGACGYLSFGPETNAIITLNLPKGSSLDFAVLVKVCLCLGLFFTYPIMMFPVIELLEKKLLPDPEKKWQGNVLRFLMVGITGLIVLAIPNFANLMALVGATCCTLLAFILPGLFHLQIYKKYKGAVVGTWDAVKRLNLAPTLKDGGPWWNDTETTSIAQEMGHNLTNNLFSTIMDLSSNKTNTSEISTLS</sequence>
<keyword evidence="2 5" id="KW-0812">Transmembrane</keyword>
<feature type="transmembrane region" description="Helical" evidence="5">
    <location>
        <begin position="267"/>
        <end position="291"/>
    </location>
</feature>
<protein>
    <recommendedName>
        <fullName evidence="6">Amino acid transporter transmembrane domain-containing protein</fullName>
    </recommendedName>
</protein>
<feature type="transmembrane region" description="Helical" evidence="5">
    <location>
        <begin position="311"/>
        <end position="332"/>
    </location>
</feature>
<keyword evidence="8" id="KW-1185">Reference proteome</keyword>
<feature type="transmembrane region" description="Helical" evidence="5">
    <location>
        <begin position="376"/>
        <end position="396"/>
    </location>
</feature>
<feature type="transmembrane region" description="Helical" evidence="5">
    <location>
        <begin position="17"/>
        <end position="36"/>
    </location>
</feature>
<feature type="domain" description="Amino acid transporter transmembrane" evidence="6">
    <location>
        <begin position="227"/>
        <end position="409"/>
    </location>
</feature>
<evidence type="ECO:0000259" key="6">
    <source>
        <dbReference type="Pfam" id="PF01490"/>
    </source>
</evidence>
<feature type="transmembrane region" description="Helical" evidence="5">
    <location>
        <begin position="161"/>
        <end position="181"/>
    </location>
</feature>
<dbReference type="InterPro" id="IPR013057">
    <property type="entry name" value="AA_transpt_TM"/>
</dbReference>
<feature type="transmembrane region" description="Helical" evidence="5">
    <location>
        <begin position="201"/>
        <end position="221"/>
    </location>
</feature>
<evidence type="ECO:0000256" key="2">
    <source>
        <dbReference type="ARBA" id="ARBA00022692"/>
    </source>
</evidence>
<reference evidence="7" key="1">
    <citation type="journal article" date="2023" name="Mol. Biol. Evol.">
        <title>Third-Generation Sequencing Reveals the Adaptive Role of the Epigenome in Three Deep-Sea Polychaetes.</title>
        <authorList>
            <person name="Perez M."/>
            <person name="Aroh O."/>
            <person name="Sun Y."/>
            <person name="Lan Y."/>
            <person name="Juniper S.K."/>
            <person name="Young C.R."/>
            <person name="Angers B."/>
            <person name="Qian P.Y."/>
        </authorList>
    </citation>
    <scope>NUCLEOTIDE SEQUENCE</scope>
    <source>
        <strain evidence="7">P08H-3</strain>
    </source>
</reference>
<feature type="transmembrane region" description="Helical" evidence="5">
    <location>
        <begin position="42"/>
        <end position="64"/>
    </location>
</feature>
<dbReference type="PANTHER" id="PTHR22950">
    <property type="entry name" value="AMINO ACID TRANSPORTER"/>
    <property type="match status" value="1"/>
</dbReference>
<dbReference type="Proteomes" id="UP001208570">
    <property type="component" value="Unassembled WGS sequence"/>
</dbReference>
<dbReference type="AlphaFoldDB" id="A0AAD9NKI4"/>
<dbReference type="GO" id="GO:0005774">
    <property type="term" value="C:vacuolar membrane"/>
    <property type="evidence" value="ECO:0007669"/>
    <property type="project" value="TreeGrafter"/>
</dbReference>
<dbReference type="Pfam" id="PF01490">
    <property type="entry name" value="Aa_trans"/>
    <property type="match status" value="3"/>
</dbReference>
<name>A0AAD9NKI4_9ANNE</name>
<evidence type="ECO:0000313" key="7">
    <source>
        <dbReference type="EMBL" id="KAK2170514.1"/>
    </source>
</evidence>
<dbReference type="GO" id="GO:0015179">
    <property type="term" value="F:L-amino acid transmembrane transporter activity"/>
    <property type="evidence" value="ECO:0007669"/>
    <property type="project" value="TreeGrafter"/>
</dbReference>
<evidence type="ECO:0000256" key="3">
    <source>
        <dbReference type="ARBA" id="ARBA00022989"/>
    </source>
</evidence>
<comment type="subcellular location">
    <subcellularLocation>
        <location evidence="1">Membrane</location>
        <topology evidence="1">Multi-pass membrane protein</topology>
    </subcellularLocation>
</comment>
<evidence type="ECO:0000256" key="1">
    <source>
        <dbReference type="ARBA" id="ARBA00004141"/>
    </source>
</evidence>
<feature type="domain" description="Amino acid transporter transmembrane" evidence="6">
    <location>
        <begin position="12"/>
        <end position="71"/>
    </location>
</feature>
<proteinExistence type="predicted"/>
<organism evidence="7 8">
    <name type="scientific">Paralvinella palmiformis</name>
    <dbReference type="NCBI Taxonomy" id="53620"/>
    <lineage>
        <taxon>Eukaryota</taxon>
        <taxon>Metazoa</taxon>
        <taxon>Spiralia</taxon>
        <taxon>Lophotrochozoa</taxon>
        <taxon>Annelida</taxon>
        <taxon>Polychaeta</taxon>
        <taxon>Sedentaria</taxon>
        <taxon>Canalipalpata</taxon>
        <taxon>Terebellida</taxon>
        <taxon>Terebelliformia</taxon>
        <taxon>Alvinellidae</taxon>
        <taxon>Paralvinella</taxon>
    </lineage>
</organism>
<evidence type="ECO:0000256" key="4">
    <source>
        <dbReference type="ARBA" id="ARBA00023136"/>
    </source>
</evidence>
<comment type="caution">
    <text evidence="7">The sequence shown here is derived from an EMBL/GenBank/DDBJ whole genome shotgun (WGS) entry which is preliminary data.</text>
</comment>
<keyword evidence="3 5" id="KW-1133">Transmembrane helix</keyword>
<evidence type="ECO:0000313" key="8">
    <source>
        <dbReference type="Proteomes" id="UP001208570"/>
    </source>
</evidence>
<dbReference type="PANTHER" id="PTHR22950:SF677">
    <property type="entry name" value="AMINO ACID TRANSPORTER TRANSMEMBRANE DOMAIN-CONTAINING PROTEIN"/>
    <property type="match status" value="1"/>
</dbReference>
<evidence type="ECO:0000256" key="5">
    <source>
        <dbReference type="SAM" id="Phobius"/>
    </source>
</evidence>
<feature type="domain" description="Amino acid transporter transmembrane" evidence="6">
    <location>
        <begin position="144"/>
        <end position="220"/>
    </location>
</feature>
<keyword evidence="4 5" id="KW-0472">Membrane</keyword>
<dbReference type="EMBL" id="JAODUP010000002">
    <property type="protein sequence ID" value="KAK2170514.1"/>
    <property type="molecule type" value="Genomic_DNA"/>
</dbReference>